<sequence length="1266" mass="134955">MNGKQFLLTAFVAIALVMVQVSAAAPTSNYKAIPTFLVTNAPPPNVLLVLDTSNSMDENIQGEAVGSDDPTSRSEIARNAIKSMISAYSAQMRFGLMGYRQTDVQSQHIHNAFYYISHDPGSYDAGEPSYFTPQDQSTNTRSYEVLPGKTVYYDQALPYYAGSDHGTRFCYSTKFQPRPDPTPPVADINVNISQDNNYTCCTSKTGIRDISPDGSNNGSDPAAIAEYGGSCFTSGFNLTDSDVAAGFWQIGAQLAWNHAGTACLSKSTPGGGKLHTAIADSTTGHIESLNAKLGTWSGACNTETPLRNAGFTPLASTLASAKQYFEGDLPSENGGPAATPIQYSCHRSFVVLVTDGLPTEDLDADGDFIDDTVAAAASLRNISVTPSVSGAETSCDVQTFVLGFALPDGMNGALDPIAAAGGTDVDGSAYYAGSEADLLSKLNSLFLEILNRSSSGTASTLNLSSANGEGVAVRATFQPKMTDGVNEVRWTGQLNALFVDDAGNLREDNGTAHELEDAGVDHYVDMCFDAGLGIVRVRRSAGSAGDPRPTQAQKNACSGTVFPDTLSDISYVWDGGRWLADIPEADIPAQRSYSGTGAGRHILTMIDTASGLTDFVASTFTDSNAGLLLAADAAEAETIVNFVRGNDQAFRSRQIDVPGDGTPSLKTWRLGDIVYSSPTVMGRPAEEFDLLYKDASYGAFLNAYRDRRQVAYVGGNDGMLHAFNSGYYDASSNTLLKGASGATQYDLGAELWSYVPYNLLPHLKYLTRSDYGVSADDHVYYVDLTPRLFDAQVFGTGGLTGQSGVTHTNGWGTILVVGMRFGGGEIDVDVDPTDPGSDERTMRSAYAIFDVTDPEQPPALLAEFSHPELGYTLAMPAPIKTKNDNWYLMLGSGPYPTDPVALNAGSSSQNAKLFLLNLKTMSLEPSFGTNGIMNLLDANAFVSDLIAVDYNLDYGADAVYFGTVSGSTGNWSGKLQRIRIVSNESTNPWTYASPDSWSVSTLYNTNQPITATPSIALDALDNRWVFVGTGRFLADGDTSDTTTPFYFYGIKEPRDTSGAFTWGTASTLVDVTGASVYERTRVVSGVTGSMTSGSPCGTGSIDHFEELECYLRQYSFAADYKDGWRKTLSASTSTFRAERNIGQATLLGGALTFTGYMPSSEMCEAEGKSNLHALFFGTGTGYPEPIIGLTSTTDGDGNHSVETVIDLGVGLTITPSLHTGRGYDDEEGDMTAVVQTSTGTTVEIEQKSPLKTLSSGEIGWREHSDF</sequence>
<evidence type="ECO:0000256" key="2">
    <source>
        <dbReference type="ARBA" id="ARBA00022837"/>
    </source>
</evidence>
<dbReference type="InterPro" id="IPR008707">
    <property type="entry name" value="B-propeller_PilY1"/>
</dbReference>
<evidence type="ECO:0000256" key="1">
    <source>
        <dbReference type="ARBA" id="ARBA00022723"/>
    </source>
</evidence>
<dbReference type="InterPro" id="IPR036465">
    <property type="entry name" value="vWFA_dom_sf"/>
</dbReference>
<reference evidence="5 6" key="1">
    <citation type="submission" date="2020-02" db="EMBL/GenBank/DDBJ databases">
        <title>Genome sequences of Thiorhodococcus mannitoliphagus and Thiorhodococcus minor, purple sulfur photosynthetic bacteria in the gammaproteobacterial family, Chromatiaceae.</title>
        <authorList>
            <person name="Aviles F.A."/>
            <person name="Meyer T.E."/>
            <person name="Kyndt J.A."/>
        </authorList>
    </citation>
    <scope>NUCLEOTIDE SEQUENCE [LARGE SCALE GENOMIC DNA]</scope>
    <source>
        <strain evidence="5 6">DSM 11518</strain>
    </source>
</reference>
<keyword evidence="2" id="KW-0106">Calcium</keyword>
<dbReference type="Pfam" id="PF05567">
    <property type="entry name" value="T4P_PilY1"/>
    <property type="match status" value="1"/>
</dbReference>
<feature type="domain" description="PilY1 beta-propeller" evidence="4">
    <location>
        <begin position="670"/>
        <end position="1053"/>
    </location>
</feature>
<protein>
    <recommendedName>
        <fullName evidence="4">PilY1 beta-propeller domain-containing protein</fullName>
    </recommendedName>
</protein>
<evidence type="ECO:0000256" key="3">
    <source>
        <dbReference type="SAM" id="SignalP"/>
    </source>
</evidence>
<organism evidence="5 6">
    <name type="scientific">Thiorhodococcus minor</name>
    <dbReference type="NCBI Taxonomy" id="57489"/>
    <lineage>
        <taxon>Bacteria</taxon>
        <taxon>Pseudomonadati</taxon>
        <taxon>Pseudomonadota</taxon>
        <taxon>Gammaproteobacteria</taxon>
        <taxon>Chromatiales</taxon>
        <taxon>Chromatiaceae</taxon>
        <taxon>Thiorhodococcus</taxon>
    </lineage>
</organism>
<keyword evidence="6" id="KW-1185">Reference proteome</keyword>
<evidence type="ECO:0000259" key="4">
    <source>
        <dbReference type="Pfam" id="PF05567"/>
    </source>
</evidence>
<dbReference type="Gene3D" id="3.40.50.410">
    <property type="entry name" value="von Willebrand factor, type A domain"/>
    <property type="match status" value="1"/>
</dbReference>
<dbReference type="SUPFAM" id="SSF53300">
    <property type="entry name" value="vWA-like"/>
    <property type="match status" value="1"/>
</dbReference>
<dbReference type="AlphaFoldDB" id="A0A6M0K6Q6"/>
<keyword evidence="1" id="KW-0479">Metal-binding</keyword>
<feature type="chain" id="PRO_5026707502" description="PilY1 beta-propeller domain-containing protein" evidence="3">
    <location>
        <begin position="24"/>
        <end position="1266"/>
    </location>
</feature>
<dbReference type="RefSeq" id="WP_164456322.1">
    <property type="nucleotide sequence ID" value="NZ_JAAIJQ010000135.1"/>
</dbReference>
<feature type="signal peptide" evidence="3">
    <location>
        <begin position="1"/>
        <end position="23"/>
    </location>
</feature>
<accession>A0A6M0K6Q6</accession>
<gene>
    <name evidence="5" type="ORF">G3446_24650</name>
</gene>
<proteinExistence type="predicted"/>
<evidence type="ECO:0000313" key="6">
    <source>
        <dbReference type="Proteomes" id="UP000483379"/>
    </source>
</evidence>
<dbReference type="EMBL" id="JAAIJQ010000135">
    <property type="protein sequence ID" value="NEV65011.1"/>
    <property type="molecule type" value="Genomic_DNA"/>
</dbReference>
<comment type="caution">
    <text evidence="5">The sequence shown here is derived from an EMBL/GenBank/DDBJ whole genome shotgun (WGS) entry which is preliminary data.</text>
</comment>
<dbReference type="Proteomes" id="UP000483379">
    <property type="component" value="Unassembled WGS sequence"/>
</dbReference>
<evidence type="ECO:0000313" key="5">
    <source>
        <dbReference type="EMBL" id="NEV65011.1"/>
    </source>
</evidence>
<name>A0A6M0K6Q6_9GAMM</name>
<keyword evidence="3" id="KW-0732">Signal</keyword>
<dbReference type="GO" id="GO:0046872">
    <property type="term" value="F:metal ion binding"/>
    <property type="evidence" value="ECO:0007669"/>
    <property type="project" value="UniProtKB-KW"/>
</dbReference>